<keyword evidence="2" id="KW-1185">Reference proteome</keyword>
<gene>
    <name evidence="1" type="ORF">KIN20_024260</name>
</gene>
<name>A0AAD5QVV0_PARTN</name>
<dbReference type="Proteomes" id="UP001196413">
    <property type="component" value="Unassembled WGS sequence"/>
</dbReference>
<sequence>MLNHVEKALAKARGIFPNVSLKSALEDLIAANNILPDKIENIFFIGKTYDAMGLYANAKVYLKKVLTMTKEPRFAVESEHAEEAAEILRGKSAKGLTNLRVLTNEDISSSLT</sequence>
<comment type="caution">
    <text evidence="1">The sequence shown here is derived from an EMBL/GenBank/DDBJ whole genome shotgun (WGS) entry which is preliminary data.</text>
</comment>
<accession>A0AAD5QVV0</accession>
<organism evidence="1 2">
    <name type="scientific">Parelaphostrongylus tenuis</name>
    <name type="common">Meningeal worm</name>
    <dbReference type="NCBI Taxonomy" id="148309"/>
    <lineage>
        <taxon>Eukaryota</taxon>
        <taxon>Metazoa</taxon>
        <taxon>Ecdysozoa</taxon>
        <taxon>Nematoda</taxon>
        <taxon>Chromadorea</taxon>
        <taxon>Rhabditida</taxon>
        <taxon>Rhabditina</taxon>
        <taxon>Rhabditomorpha</taxon>
        <taxon>Strongyloidea</taxon>
        <taxon>Metastrongylidae</taxon>
        <taxon>Parelaphostrongylus</taxon>
    </lineage>
</organism>
<dbReference type="AlphaFoldDB" id="A0AAD5QVV0"/>
<evidence type="ECO:0000313" key="2">
    <source>
        <dbReference type="Proteomes" id="UP001196413"/>
    </source>
</evidence>
<reference evidence="1" key="1">
    <citation type="submission" date="2021-06" db="EMBL/GenBank/DDBJ databases">
        <title>Parelaphostrongylus tenuis whole genome reference sequence.</title>
        <authorList>
            <person name="Garwood T.J."/>
            <person name="Larsen P.A."/>
            <person name="Fountain-Jones N.M."/>
            <person name="Garbe J.R."/>
            <person name="Macchietto M.G."/>
            <person name="Kania S.A."/>
            <person name="Gerhold R.W."/>
            <person name="Richards J.E."/>
            <person name="Wolf T.M."/>
        </authorList>
    </citation>
    <scope>NUCLEOTIDE SEQUENCE</scope>
    <source>
        <strain evidence="1">MNPRO001-30</strain>
        <tissue evidence="1">Meninges</tissue>
    </source>
</reference>
<dbReference type="EMBL" id="JAHQIW010004891">
    <property type="protein sequence ID" value="KAJ1364225.1"/>
    <property type="molecule type" value="Genomic_DNA"/>
</dbReference>
<proteinExistence type="predicted"/>
<evidence type="ECO:0000313" key="1">
    <source>
        <dbReference type="EMBL" id="KAJ1364225.1"/>
    </source>
</evidence>
<protein>
    <submittedName>
        <fullName evidence="1">Uncharacterized protein</fullName>
    </submittedName>
</protein>